<dbReference type="GO" id="GO:0000472">
    <property type="term" value="P:endonucleolytic cleavage to generate mature 5'-end of SSU-rRNA from (SSU-rRNA, 5.8S rRNA, LSU-rRNA)"/>
    <property type="evidence" value="ECO:0007669"/>
    <property type="project" value="TreeGrafter"/>
</dbReference>
<dbReference type="PANTHER" id="PTHR19854:SF15">
    <property type="entry name" value="TRANSDUCIN BETA-LIKE PROTEIN 3"/>
    <property type="match status" value="1"/>
</dbReference>
<proteinExistence type="predicted"/>
<dbReference type="PROSITE" id="PS50082">
    <property type="entry name" value="WD_REPEATS_2"/>
    <property type="match status" value="1"/>
</dbReference>
<protein>
    <submittedName>
        <fullName evidence="4">Uncharacterized protein</fullName>
    </submittedName>
</protein>
<gene>
    <name evidence="4" type="ORF">PCASD_13380</name>
</gene>
<evidence type="ECO:0000256" key="1">
    <source>
        <dbReference type="ARBA" id="ARBA00022574"/>
    </source>
</evidence>
<organism evidence="4 5">
    <name type="scientific">Puccinia coronata f. sp. avenae</name>
    <dbReference type="NCBI Taxonomy" id="200324"/>
    <lineage>
        <taxon>Eukaryota</taxon>
        <taxon>Fungi</taxon>
        <taxon>Dikarya</taxon>
        <taxon>Basidiomycota</taxon>
        <taxon>Pucciniomycotina</taxon>
        <taxon>Pucciniomycetes</taxon>
        <taxon>Pucciniales</taxon>
        <taxon>Pucciniaceae</taxon>
        <taxon>Puccinia</taxon>
    </lineage>
</organism>
<dbReference type="PROSITE" id="PS00678">
    <property type="entry name" value="WD_REPEATS_1"/>
    <property type="match status" value="1"/>
</dbReference>
<dbReference type="SUPFAM" id="SSF50978">
    <property type="entry name" value="WD40 repeat-like"/>
    <property type="match status" value="1"/>
</dbReference>
<dbReference type="SMART" id="SM00320">
    <property type="entry name" value="WD40"/>
    <property type="match status" value="1"/>
</dbReference>
<comment type="caution">
    <text evidence="4">The sequence shown here is derived from an EMBL/GenBank/DDBJ whole genome shotgun (WGS) entry which is preliminary data.</text>
</comment>
<dbReference type="GO" id="GO:0000480">
    <property type="term" value="P:endonucleolytic cleavage in 5'-ETS of tricistronic rRNA transcript (SSU-rRNA, 5.8S rRNA, LSU-rRNA)"/>
    <property type="evidence" value="ECO:0007669"/>
    <property type="project" value="TreeGrafter"/>
</dbReference>
<dbReference type="EMBL" id="PGCI01000286">
    <property type="protein sequence ID" value="PLW30802.1"/>
    <property type="molecule type" value="Genomic_DNA"/>
</dbReference>
<dbReference type="InterPro" id="IPR015943">
    <property type="entry name" value="WD40/YVTN_repeat-like_dom_sf"/>
</dbReference>
<dbReference type="InterPro" id="IPR036322">
    <property type="entry name" value="WD40_repeat_dom_sf"/>
</dbReference>
<dbReference type="Gene3D" id="2.130.10.10">
    <property type="entry name" value="YVTN repeat-like/Quinoprotein amine dehydrogenase"/>
    <property type="match status" value="1"/>
</dbReference>
<dbReference type="InterPro" id="IPR019775">
    <property type="entry name" value="WD40_repeat_CS"/>
</dbReference>
<feature type="repeat" description="WD" evidence="3">
    <location>
        <begin position="23"/>
        <end position="58"/>
    </location>
</feature>
<evidence type="ECO:0000313" key="4">
    <source>
        <dbReference type="EMBL" id="PLW30802.1"/>
    </source>
</evidence>
<name>A0A2N5TZ91_9BASI</name>
<dbReference type="Pfam" id="PF00400">
    <property type="entry name" value="WD40"/>
    <property type="match status" value="1"/>
</dbReference>
<reference evidence="4 5" key="1">
    <citation type="submission" date="2017-11" db="EMBL/GenBank/DDBJ databases">
        <title>De novo assembly and phasing of dikaryotic genomes from two isolates of Puccinia coronata f. sp. avenae, the causal agent of oat crown rust.</title>
        <authorList>
            <person name="Miller M.E."/>
            <person name="Zhang Y."/>
            <person name="Omidvar V."/>
            <person name="Sperschneider J."/>
            <person name="Schwessinger B."/>
            <person name="Raley C."/>
            <person name="Palmer J.M."/>
            <person name="Garnica D."/>
            <person name="Upadhyaya N."/>
            <person name="Rathjen J."/>
            <person name="Taylor J.M."/>
            <person name="Park R.F."/>
            <person name="Dodds P.N."/>
            <person name="Hirsch C.D."/>
            <person name="Kianian S.F."/>
            <person name="Figueroa M."/>
        </authorList>
    </citation>
    <scope>NUCLEOTIDE SEQUENCE [LARGE SCALE GENOMIC DNA]</scope>
    <source>
        <strain evidence="4">12SD80</strain>
    </source>
</reference>
<dbReference type="PROSITE" id="PS51257">
    <property type="entry name" value="PROKAR_LIPOPROTEIN"/>
    <property type="match status" value="1"/>
</dbReference>
<keyword evidence="1 3" id="KW-0853">WD repeat</keyword>
<dbReference type="PANTHER" id="PTHR19854">
    <property type="entry name" value="TRANSDUCIN BETA-LIKE 3"/>
    <property type="match status" value="1"/>
</dbReference>
<dbReference type="AlphaFoldDB" id="A0A2N5TZ91"/>
<sequence length="125" mass="13897">MCKDSQAEQGVMTSGFGSCLQTFEGHSNSILCLDFTNFGQQIVSASLDCLLKLWDIKTQMVSGGADSRLIYWRHVTGALSEKKIQRKEAEVAVQQDLENFIQTDLINVYLVGVKSTWTIAHLVNP</sequence>
<dbReference type="GO" id="GO:0005730">
    <property type="term" value="C:nucleolus"/>
    <property type="evidence" value="ECO:0007669"/>
    <property type="project" value="TreeGrafter"/>
</dbReference>
<dbReference type="InterPro" id="IPR001680">
    <property type="entry name" value="WD40_rpt"/>
</dbReference>
<evidence type="ECO:0000256" key="3">
    <source>
        <dbReference type="PROSITE-ProRule" id="PRU00221"/>
    </source>
</evidence>
<evidence type="ECO:0000313" key="5">
    <source>
        <dbReference type="Proteomes" id="UP000235392"/>
    </source>
</evidence>
<dbReference type="PROSITE" id="PS50294">
    <property type="entry name" value="WD_REPEATS_REGION"/>
    <property type="match status" value="1"/>
</dbReference>
<dbReference type="Proteomes" id="UP000235392">
    <property type="component" value="Unassembled WGS sequence"/>
</dbReference>
<keyword evidence="2" id="KW-0677">Repeat</keyword>
<evidence type="ECO:0000256" key="2">
    <source>
        <dbReference type="ARBA" id="ARBA00022737"/>
    </source>
</evidence>
<dbReference type="GO" id="GO:0034511">
    <property type="term" value="F:U3 snoRNA binding"/>
    <property type="evidence" value="ECO:0007669"/>
    <property type="project" value="TreeGrafter"/>
</dbReference>
<accession>A0A2N5TZ91</accession>
<dbReference type="GO" id="GO:0030686">
    <property type="term" value="C:90S preribosome"/>
    <property type="evidence" value="ECO:0007669"/>
    <property type="project" value="TreeGrafter"/>
</dbReference>